<comment type="similarity">
    <text evidence="2">Belongs to the polycystin family.</text>
</comment>
<feature type="domain" description="PLAT" evidence="12">
    <location>
        <begin position="837"/>
        <end position="955"/>
    </location>
</feature>
<feature type="transmembrane region" description="Helical" evidence="11">
    <location>
        <begin position="1218"/>
        <end position="1244"/>
    </location>
</feature>
<dbReference type="InterPro" id="IPR002859">
    <property type="entry name" value="PKD/REJ-like"/>
</dbReference>
<sequence length="2144" mass="242480">MSSPTAREQPMSKPTAREQPMSSPTAREQPMSKPIAREQPMSKPTAREQPMSSLTDREQPMSKPAAREQPMSKPTAREQPMSKPTAREQPMSKAFVGSSQCPHPLLGSSQCPHSLLGSSQCPKQLPGSSECPHSLLGSSQCPHSLLGSSQCPHPLLGSSQCPHSLLGNRTGSGRAMTSLTVNTSPNRGACTVEPGLGVEMVTKFRLFCREWKDDDGHEPLQYEVSYNVRGQSADFIVYRGLQRDVTFTLPSGEEQNDFKVNVSIAILDSLGAKTTRCRMPIQVTPADDENGLENAVLPEERLREELLNPNGSFSALLDLGDTRMLKVLVRYMAMRLNRFSYLDNNTETMATHSRHGNHMSSSNGSLGNHGNLSDRKNLRISLRKRLSSILFDLPNRNELDRQSLDVLTRLNKAVTDQLKSLLIGEVTNNQELSFLAVRVASNIVHAVSVLGKVDNSDVWFYNRSLVDNLAALDGIMKTELSFHVTGEDPLKSKDSFVTTIAARYNSESRPELRINNTLVSLRGNVEEIIHGEGLGSRSDEFSPNAGCIQFHLAKFDKNPFTFARHEKEKVRSEMCSVHVYTCDGRKIPVKDLKGHNSVHMEIPRLADNDLVPGQHVLSRSKMNVHRFNVSRDNLRHSFHLHLDFDEETKGRLFPISLLLGFQTTPSPANHVLKWDFADSNQIRMFVKAGYFNVSGEYHLGVVDTKYNAGRRREGEITARNYTLKIWWTECLYWNQSAATWSGQGCRATENSTFYLTHCECNHLSSFGTFFDSVASSLVLVPVDDFFPPYESPIAVSLIGTILCIYAVLMYFCHKADLHDSRKGGVSYLQDNSLSDHQHYEITIETGFRKGAGTTAKISIILHGEEGMSETRELISDDDKPLFERNSRDKFIMTLPDSIGKIWKVQIWHNNFGSSPSWYLSRVIVKDLNEGNVYYFICEKWLAVEEDDGKVEREFMAVEGNLGFRRVFWAKGTQYMADYHLWTSLFTCPSYSPFRRTQRLSVCLTLLFLYMCLNTLVYNQLEIEYRGEFGLLDLSWSSVTIGIICSATAIPCYILLTVMFRRSKLGAASDRDLNSDENKDDQQYPSGKPNEHSQTEDDDEDDLIQPIMTYSILDQSILNWPSIQDWAQKQWVKRQNVGLPAEDAGNGAHDEPPSINRALYKRVIGSETDQASSGFEDSNSTDPRPQMTVSSPASSVKNKPPSVSNIAAKKPNTRCFLPFWFQFVAWSLCAIISLGCIIFSIWYGFRFGRTKSIMWLQSLYLSIIVCVFIIQPLMVLIAVMYTAVKYRKNLSILDHYEEGGFGGRARAEILRRKKEAEENGNECEELERGVAARQRSRYLRFARPPQEKQLIEARKKIMKEKKAKSFIRDCVTFCVAFLVVCVIAYGKGSHSMFQLNQAFHNILFKSGTQGLHSVNTPAQWYDWCKSTLVDNIVTENVKESKAHQRPIFQGSSYIIGDVILRQLKVKESQCDNLYHQKVPYIPTLCRYEYSSQNSVDEAIGPNKTWRYQKGSWSIFRPRTSRNVQRCWLRKGAVKQIEFLQNNQWIDHQTRVIFVQFTAYNAPTNLFSSVILMLEVSEMGGVFPYCKVSSSYIFRYVTDMDSFILACELIFILITIWKTKIEICDMFKMKRHYVYNGWKLLELITCVVSLFYVLCYVYRFLVVSVTIERLRSTYYEKFVNIADVMLWDEILRASIGMVLFLVVLKSLRLLLYCEMFAVFGKTYRRTRQDLLMFAKVFLVLLLAYSSLGYLLFGAAFASFRDFGVPSSPQLRYSQGIMGRKNTTTRQFISTCLCSVIVFLSYNLRLSKHKRTKLLTMGVRESALYYWETFLLWSGFRQPITFSEPDNALPPEFTMAEIEYQVDELFFRISALSGSHSLPEKPTTEFTDSDEAYGIGDDGISSGGSEIHIAEDDRQEYHPLRSEERGGGHQDPLLAQLLKLDSIGAEMVSLEREKQLKSHLEMEIFRQLQLQRQTGGSKMSSGGSQGGSQGQSDTSTDSCTCYGNLTQQLLKNNDKDIRKPELPIKPTFKNPGTSGEISKPSLLNSPALRQLRSSFGAGEKGFGRGGESNSGRGGESNSGSSVTTESSSGSEQDAIHGFQRNFGKRNLRKTKSRGKGKGSVNLSASLLDDLEADEKEEEVEEMEEENQ</sequence>
<evidence type="ECO:0000256" key="11">
    <source>
        <dbReference type="SAM" id="Phobius"/>
    </source>
</evidence>
<dbReference type="SMART" id="SM00303">
    <property type="entry name" value="GPS"/>
    <property type="match status" value="1"/>
</dbReference>
<feature type="transmembrane region" description="Helical" evidence="11">
    <location>
        <begin position="1638"/>
        <end position="1659"/>
    </location>
</feature>
<evidence type="ECO:0000313" key="13">
    <source>
        <dbReference type="EMBL" id="KAK3108396.1"/>
    </source>
</evidence>
<dbReference type="Pfam" id="PF08016">
    <property type="entry name" value="PKD_channel"/>
    <property type="match status" value="1"/>
</dbReference>
<dbReference type="PROSITE" id="PS50095">
    <property type="entry name" value="PLAT"/>
    <property type="match status" value="1"/>
</dbReference>
<dbReference type="GO" id="GO:0005509">
    <property type="term" value="F:calcium ion binding"/>
    <property type="evidence" value="ECO:0007669"/>
    <property type="project" value="InterPro"/>
</dbReference>
<dbReference type="InterPro" id="IPR046791">
    <property type="entry name" value="Polycystin_dom"/>
</dbReference>
<feature type="transmembrane region" description="Helical" evidence="11">
    <location>
        <begin position="1037"/>
        <end position="1059"/>
    </location>
</feature>
<feature type="compositionally biased region" description="Acidic residues" evidence="10">
    <location>
        <begin position="2125"/>
        <end position="2144"/>
    </location>
</feature>
<feature type="region of interest" description="Disordered" evidence="10">
    <location>
        <begin position="1069"/>
        <end position="1098"/>
    </location>
</feature>
<dbReference type="PANTHER" id="PTHR46730:SF1">
    <property type="entry name" value="PLAT DOMAIN-CONTAINING PROTEIN"/>
    <property type="match status" value="1"/>
</dbReference>
<gene>
    <name evidence="13" type="ORF">FSP39_007150</name>
</gene>
<evidence type="ECO:0000256" key="9">
    <source>
        <dbReference type="PROSITE-ProRule" id="PRU00152"/>
    </source>
</evidence>
<feature type="compositionally biased region" description="Low complexity" evidence="10">
    <location>
        <begin position="1891"/>
        <end position="1902"/>
    </location>
</feature>
<keyword evidence="7" id="KW-0325">Glycoprotein</keyword>
<evidence type="ECO:0000256" key="6">
    <source>
        <dbReference type="ARBA" id="ARBA00023136"/>
    </source>
</evidence>
<feature type="compositionally biased region" description="Low complexity" evidence="10">
    <location>
        <begin position="358"/>
        <end position="370"/>
    </location>
</feature>
<dbReference type="InterPro" id="IPR001024">
    <property type="entry name" value="PLAT/LH2_dom"/>
</dbReference>
<evidence type="ECO:0000313" key="14">
    <source>
        <dbReference type="Proteomes" id="UP001186944"/>
    </source>
</evidence>
<dbReference type="Pfam" id="PF01825">
    <property type="entry name" value="GPS"/>
    <property type="match status" value="1"/>
</dbReference>
<feature type="region of interest" description="Disordered" evidence="10">
    <location>
        <begin position="351"/>
        <end position="370"/>
    </location>
</feature>
<feature type="transmembrane region" description="Helical" evidence="11">
    <location>
        <begin position="1600"/>
        <end position="1617"/>
    </location>
</feature>
<feature type="compositionally biased region" description="Gly residues" evidence="10">
    <location>
        <begin position="2055"/>
        <end position="2073"/>
    </location>
</feature>
<keyword evidence="14" id="KW-1185">Reference proteome</keyword>
<dbReference type="InterPro" id="IPR013122">
    <property type="entry name" value="PKD1_2_channel"/>
</dbReference>
<dbReference type="InterPro" id="IPR003915">
    <property type="entry name" value="PKD_2"/>
</dbReference>
<feature type="transmembrane region" description="Helical" evidence="11">
    <location>
        <begin position="1256"/>
        <end position="1283"/>
    </location>
</feature>
<dbReference type="InterPro" id="IPR046338">
    <property type="entry name" value="GAIN_dom_sf"/>
</dbReference>
<dbReference type="Gene3D" id="2.60.220.50">
    <property type="match status" value="1"/>
</dbReference>
<feature type="transmembrane region" description="Helical" evidence="11">
    <location>
        <begin position="1688"/>
        <end position="1709"/>
    </location>
</feature>
<feature type="transmembrane region" description="Helical" evidence="11">
    <location>
        <begin position="999"/>
        <end position="1017"/>
    </location>
</feature>
<dbReference type="InterPro" id="IPR000203">
    <property type="entry name" value="GPS"/>
</dbReference>
<proteinExistence type="inferred from homology"/>
<feature type="region of interest" description="Disordered" evidence="10">
    <location>
        <begin position="1"/>
        <end position="101"/>
    </location>
</feature>
<keyword evidence="4" id="KW-0677">Repeat</keyword>
<dbReference type="PRINTS" id="PR01433">
    <property type="entry name" value="POLYCYSTIN2"/>
</dbReference>
<feature type="compositionally biased region" description="Basic residues" evidence="10">
    <location>
        <begin position="2099"/>
        <end position="2113"/>
    </location>
</feature>
<feature type="region of interest" description="Disordered" evidence="10">
    <location>
        <begin position="1168"/>
        <end position="1204"/>
    </location>
</feature>
<dbReference type="GO" id="GO:0005261">
    <property type="term" value="F:monoatomic cation channel activity"/>
    <property type="evidence" value="ECO:0007669"/>
    <property type="project" value="TreeGrafter"/>
</dbReference>
<keyword evidence="6 11" id="KW-0472">Membrane</keyword>
<evidence type="ECO:0000259" key="12">
    <source>
        <dbReference type="PROSITE" id="PS50095"/>
    </source>
</evidence>
<protein>
    <recommendedName>
        <fullName evidence="12">PLAT domain-containing protein</fullName>
    </recommendedName>
</protein>
<dbReference type="SMART" id="SM00308">
    <property type="entry name" value="LH2"/>
    <property type="match status" value="1"/>
</dbReference>
<dbReference type="Pfam" id="PF02010">
    <property type="entry name" value="REJ"/>
    <property type="match status" value="1"/>
</dbReference>
<dbReference type="SUPFAM" id="SSF49723">
    <property type="entry name" value="Lipase/lipooxygenase domain (PLAT/LH2 domain)"/>
    <property type="match status" value="1"/>
</dbReference>
<dbReference type="GO" id="GO:0006816">
    <property type="term" value="P:calcium ion transport"/>
    <property type="evidence" value="ECO:0007669"/>
    <property type="project" value="TreeGrafter"/>
</dbReference>
<feature type="transmembrane region" description="Helical" evidence="11">
    <location>
        <begin position="793"/>
        <end position="812"/>
    </location>
</feature>
<feature type="disulfide bond" evidence="8">
    <location>
        <begin position="1469"/>
        <end position="1484"/>
    </location>
</feature>
<feature type="compositionally biased region" description="Low complexity" evidence="10">
    <location>
        <begin position="1970"/>
        <end position="1979"/>
    </location>
</feature>
<feature type="compositionally biased region" description="Basic and acidic residues" evidence="10">
    <location>
        <begin position="2009"/>
        <end position="2019"/>
    </location>
</feature>
<dbReference type="InterPro" id="IPR036392">
    <property type="entry name" value="PLAT/LH2_dom_sf"/>
</dbReference>
<feature type="region of interest" description="Disordered" evidence="10">
    <location>
        <begin position="1968"/>
        <end position="1994"/>
    </location>
</feature>
<feature type="compositionally biased region" description="Low complexity" evidence="10">
    <location>
        <begin position="2074"/>
        <end position="2088"/>
    </location>
</feature>
<feature type="compositionally biased region" description="Polar residues" evidence="10">
    <location>
        <begin position="2027"/>
        <end position="2041"/>
    </location>
</feature>
<evidence type="ECO:0000256" key="1">
    <source>
        <dbReference type="ARBA" id="ARBA00004141"/>
    </source>
</evidence>
<evidence type="ECO:0000256" key="8">
    <source>
        <dbReference type="PIRSR" id="PIRSR603915-2"/>
    </source>
</evidence>
<dbReference type="EMBL" id="VSWD01000001">
    <property type="protein sequence ID" value="KAK3108396.1"/>
    <property type="molecule type" value="Genomic_DNA"/>
</dbReference>
<feature type="transmembrane region" description="Helical" evidence="11">
    <location>
        <begin position="1365"/>
        <end position="1385"/>
    </location>
</feature>
<keyword evidence="5 11" id="KW-1133">Transmembrane helix</keyword>
<evidence type="ECO:0000256" key="10">
    <source>
        <dbReference type="SAM" id="MobiDB-lite"/>
    </source>
</evidence>
<evidence type="ECO:0000256" key="7">
    <source>
        <dbReference type="ARBA" id="ARBA00023180"/>
    </source>
</evidence>
<evidence type="ECO:0000256" key="5">
    <source>
        <dbReference type="ARBA" id="ARBA00022989"/>
    </source>
</evidence>
<reference evidence="13" key="1">
    <citation type="submission" date="2019-08" db="EMBL/GenBank/DDBJ databases">
        <title>The improved chromosome-level genome for the pearl oyster Pinctada fucata martensii using PacBio sequencing and Hi-C.</title>
        <authorList>
            <person name="Zheng Z."/>
        </authorList>
    </citation>
    <scope>NUCLEOTIDE SEQUENCE</scope>
    <source>
        <strain evidence="13">ZZ-2019</strain>
        <tissue evidence="13">Adductor muscle</tissue>
    </source>
</reference>
<comment type="subcellular location">
    <subcellularLocation>
        <location evidence="1">Membrane</location>
        <topology evidence="1">Multi-pass membrane protein</topology>
    </subcellularLocation>
</comment>
<dbReference type="PANTHER" id="PTHR46730">
    <property type="entry name" value="POLYCYSTIN-1"/>
    <property type="match status" value="1"/>
</dbReference>
<evidence type="ECO:0000256" key="3">
    <source>
        <dbReference type="ARBA" id="ARBA00022692"/>
    </source>
</evidence>
<dbReference type="CDD" id="cd01752">
    <property type="entry name" value="PLAT_polycystin"/>
    <property type="match status" value="1"/>
</dbReference>
<feature type="region of interest" description="Disordered" evidence="10">
    <location>
        <begin position="1873"/>
        <end position="1902"/>
    </location>
</feature>
<dbReference type="Pfam" id="PF20519">
    <property type="entry name" value="Polycystin_dom"/>
    <property type="match status" value="2"/>
</dbReference>
<name>A0AA88YUT8_PINIB</name>
<feature type="region of interest" description="Disordered" evidence="10">
    <location>
        <begin position="2009"/>
        <end position="2144"/>
    </location>
</feature>
<organism evidence="13 14">
    <name type="scientific">Pinctada imbricata</name>
    <name type="common">Atlantic pearl-oyster</name>
    <name type="synonym">Pinctada martensii</name>
    <dbReference type="NCBI Taxonomy" id="66713"/>
    <lineage>
        <taxon>Eukaryota</taxon>
        <taxon>Metazoa</taxon>
        <taxon>Spiralia</taxon>
        <taxon>Lophotrochozoa</taxon>
        <taxon>Mollusca</taxon>
        <taxon>Bivalvia</taxon>
        <taxon>Autobranchia</taxon>
        <taxon>Pteriomorphia</taxon>
        <taxon>Pterioida</taxon>
        <taxon>Pterioidea</taxon>
        <taxon>Pteriidae</taxon>
        <taxon>Pinctada</taxon>
    </lineage>
</organism>
<evidence type="ECO:0000256" key="4">
    <source>
        <dbReference type="ARBA" id="ARBA00022737"/>
    </source>
</evidence>
<keyword evidence="3 11" id="KW-0812">Transmembrane</keyword>
<dbReference type="InterPro" id="IPR042060">
    <property type="entry name" value="PLAT_polycystin1"/>
</dbReference>
<comment type="caution">
    <text evidence="13">The sequence shown here is derived from an EMBL/GenBank/DDBJ whole genome shotgun (WGS) entry which is preliminary data.</text>
</comment>
<feature type="transmembrane region" description="Helical" evidence="11">
    <location>
        <begin position="1730"/>
        <end position="1757"/>
    </location>
</feature>
<accession>A0AA88YUT8</accession>
<dbReference type="GO" id="GO:0005886">
    <property type="term" value="C:plasma membrane"/>
    <property type="evidence" value="ECO:0007669"/>
    <property type="project" value="TreeGrafter"/>
</dbReference>
<evidence type="ECO:0000256" key="2">
    <source>
        <dbReference type="ARBA" id="ARBA00007200"/>
    </source>
</evidence>
<dbReference type="Gene3D" id="2.60.60.20">
    <property type="entry name" value="PLAT/LH2 domain"/>
    <property type="match status" value="1"/>
</dbReference>
<comment type="caution">
    <text evidence="9">Lacks conserved residue(s) required for the propagation of feature annotation.</text>
</comment>
<feature type="compositionally biased region" description="Basic and acidic residues" evidence="10">
    <location>
        <begin position="1069"/>
        <end position="1081"/>
    </location>
</feature>
<dbReference type="Proteomes" id="UP001186944">
    <property type="component" value="Unassembled WGS sequence"/>
</dbReference>
<dbReference type="Pfam" id="PF01477">
    <property type="entry name" value="PLAT"/>
    <property type="match status" value="1"/>
</dbReference>